<dbReference type="Proteomes" id="UP001054902">
    <property type="component" value="Unassembled WGS sequence"/>
</dbReference>
<comment type="caution">
    <text evidence="1">The sequence shown here is derived from an EMBL/GenBank/DDBJ whole genome shotgun (WGS) entry which is preliminary data.</text>
</comment>
<organism evidence="1 2">
    <name type="scientific">Chaetoceros tenuissimus</name>
    <dbReference type="NCBI Taxonomy" id="426638"/>
    <lineage>
        <taxon>Eukaryota</taxon>
        <taxon>Sar</taxon>
        <taxon>Stramenopiles</taxon>
        <taxon>Ochrophyta</taxon>
        <taxon>Bacillariophyta</taxon>
        <taxon>Coscinodiscophyceae</taxon>
        <taxon>Chaetocerotophycidae</taxon>
        <taxon>Chaetocerotales</taxon>
        <taxon>Chaetocerotaceae</taxon>
        <taxon>Chaetoceros</taxon>
    </lineage>
</organism>
<reference evidence="1 2" key="1">
    <citation type="journal article" date="2021" name="Sci. Rep.">
        <title>The genome of the diatom Chaetoceros tenuissimus carries an ancient integrated fragment of an extant virus.</title>
        <authorList>
            <person name="Hongo Y."/>
            <person name="Kimura K."/>
            <person name="Takaki Y."/>
            <person name="Yoshida Y."/>
            <person name="Baba S."/>
            <person name="Kobayashi G."/>
            <person name="Nagasaki K."/>
            <person name="Hano T."/>
            <person name="Tomaru Y."/>
        </authorList>
    </citation>
    <scope>NUCLEOTIDE SEQUENCE [LARGE SCALE GENOMIC DNA]</scope>
    <source>
        <strain evidence="1 2">NIES-3715</strain>
    </source>
</reference>
<dbReference type="AlphaFoldDB" id="A0AAD3HAT2"/>
<name>A0AAD3HAT2_9STRA</name>
<keyword evidence="2" id="KW-1185">Reference proteome</keyword>
<gene>
    <name evidence="1" type="ORF">CTEN210_12760</name>
</gene>
<accession>A0AAD3HAT2</accession>
<evidence type="ECO:0000313" key="1">
    <source>
        <dbReference type="EMBL" id="GFH56284.1"/>
    </source>
</evidence>
<proteinExistence type="predicted"/>
<sequence>MPASSNSNKRRSNSACQTQGTRCIFTASESCSLLSKHVITTRISLNEANLLHPQENPQIYIECNSFEKYNKSSLVAFSTSKDKKTNTKNNWHLGAVLCLHPEKVVIARIKLNTDNYFAESTHSFNIINGDYVEVIYLNIVSPSSIAEDGFISSSSDGPSCINISNFSSISVPDISKLPKIFQIQECKFSDRNFPFPRLVFDTHHKTRKSSLAHPNMKQIYCTDNHMSKPKGLLFPGIPSTKYQPDGSKIHFYNFNKDLEKRILRKLNSRSGLSLYEYQKYISFSSNECYTTRLHTPSNAGDLYTTSSSDRYEVTSLKEPKEVYETDEDVLMQTIKVDGGTFKINEDLFVFIIDHVLKDFNFARSCQSSSLGTNFYYGKNQAAYVRPTPNKSKEEIYSHCLWRQSFNPLFAPLLMKYLNIISQQSTKYDAAFDQVGDTLQTKIFQQLGLRLDKWKLSALTILTKNFANQAHFDKNDIFGDEFLAIARSLVDECRDILTIEQKPKRNSHSFGLKHASKKNVYRNKLAVNTHLSNLLRSVEDCSRPTCCGYKVLGKLDQQEELLATFTNLSCGISINIVNDIYLRFFGAKSLHLTTVPLVINWENNTIRLINVTSLTILAWGIGRSARRRFLEVVSNT</sequence>
<evidence type="ECO:0000313" key="2">
    <source>
        <dbReference type="Proteomes" id="UP001054902"/>
    </source>
</evidence>
<dbReference type="EMBL" id="BLLK01000051">
    <property type="protein sequence ID" value="GFH56284.1"/>
    <property type="molecule type" value="Genomic_DNA"/>
</dbReference>
<protein>
    <submittedName>
        <fullName evidence="1">Uncharacterized protein</fullName>
    </submittedName>
</protein>